<dbReference type="InterPro" id="IPR009609">
    <property type="entry name" value="Phosphonate_metab_PhnG"/>
</dbReference>
<accession>A0ABS3HJ62</accession>
<dbReference type="EMBL" id="JAFLVR010000035">
    <property type="protein sequence ID" value="MBO0453501.1"/>
    <property type="molecule type" value="Genomic_DNA"/>
</dbReference>
<dbReference type="Pfam" id="PF06754">
    <property type="entry name" value="PhnG"/>
    <property type="match status" value="1"/>
</dbReference>
<keyword evidence="1" id="KW-0456">Lyase</keyword>
<organism evidence="1 2">
    <name type="scientific">Candidatus Enterococcus murrayae</name>
    <dbReference type="NCBI Taxonomy" id="2815321"/>
    <lineage>
        <taxon>Bacteria</taxon>
        <taxon>Bacillati</taxon>
        <taxon>Bacillota</taxon>
        <taxon>Bacilli</taxon>
        <taxon>Lactobacillales</taxon>
        <taxon>Enterococcaceae</taxon>
        <taxon>Enterococcus</taxon>
    </lineage>
</organism>
<proteinExistence type="predicted"/>
<reference evidence="1 2" key="1">
    <citation type="submission" date="2021-03" db="EMBL/GenBank/DDBJ databases">
        <title>Enterococcal diversity collection.</title>
        <authorList>
            <person name="Gilmore M.S."/>
            <person name="Schwartzman J."/>
            <person name="Van Tyne D."/>
            <person name="Martin M."/>
            <person name="Earl A.M."/>
            <person name="Manson A.L."/>
            <person name="Straub T."/>
            <person name="Salamzade R."/>
            <person name="Saavedra J."/>
            <person name="Lebreton F."/>
            <person name="Prichula J."/>
            <person name="Schaufler K."/>
            <person name="Gaca A."/>
            <person name="Sgardioli B."/>
            <person name="Wagenaar J."/>
            <person name="Strong T."/>
        </authorList>
    </citation>
    <scope>NUCLEOTIDE SEQUENCE [LARGE SCALE GENOMIC DNA]</scope>
    <source>
        <strain evidence="1 2">MJM16</strain>
    </source>
</reference>
<sequence>MNRKERTWVLVEDQTALAAELAAQARKLFNVEVREEPRLMLIMNKIRESAQNSLFYGGETLVTRARVVIQDKSGLGLICGEHYQKALNLAIIDAAYEQLPAAEKNAWDNQILEHRKQLLAELGYQQYLINQTKVSFEVMEVEEQS</sequence>
<comment type="caution">
    <text evidence="1">The sequence shown here is derived from an EMBL/GenBank/DDBJ whole genome shotgun (WGS) entry which is preliminary data.</text>
</comment>
<evidence type="ECO:0000313" key="2">
    <source>
        <dbReference type="Proteomes" id="UP000664495"/>
    </source>
</evidence>
<keyword evidence="2" id="KW-1185">Reference proteome</keyword>
<dbReference type="RefSeq" id="WP_207109272.1">
    <property type="nucleotide sequence ID" value="NZ_JAFLVR010000035.1"/>
</dbReference>
<dbReference type="Proteomes" id="UP000664495">
    <property type="component" value="Unassembled WGS sequence"/>
</dbReference>
<protein>
    <submittedName>
        <fullName evidence="1">Phosphonate C-P lyase system protein PhnG</fullName>
    </submittedName>
</protein>
<evidence type="ECO:0000313" key="1">
    <source>
        <dbReference type="EMBL" id="MBO0453501.1"/>
    </source>
</evidence>
<name>A0ABS3HJ62_9ENTE</name>
<dbReference type="GO" id="GO:0016829">
    <property type="term" value="F:lyase activity"/>
    <property type="evidence" value="ECO:0007669"/>
    <property type="project" value="UniProtKB-KW"/>
</dbReference>
<gene>
    <name evidence="1" type="ORF">JZO85_14645</name>
</gene>